<dbReference type="AlphaFoldDB" id="A0A5M8NV75"/>
<evidence type="ECO:0000313" key="1">
    <source>
        <dbReference type="EMBL" id="KAA6300218.1"/>
    </source>
</evidence>
<reference evidence="1 2" key="1">
    <citation type="submission" date="2019-03" db="EMBL/GenBank/DDBJ databases">
        <title>Single cell metagenomics reveals metabolic interactions within the superorganism composed of flagellate Streblomastix strix and complex community of Bacteroidetes bacteria on its surface.</title>
        <authorList>
            <person name="Treitli S.C."/>
            <person name="Kolisko M."/>
            <person name="Husnik F."/>
            <person name="Keeling P."/>
            <person name="Hampl V."/>
        </authorList>
    </citation>
    <scope>NUCLEOTIDE SEQUENCE [LARGE SCALE GENOMIC DNA]</scope>
    <source>
        <strain evidence="1">St1</strain>
    </source>
</reference>
<protein>
    <submittedName>
        <fullName evidence="1">Uncharacterized protein</fullName>
    </submittedName>
</protein>
<gene>
    <name evidence="1" type="ORF">EZS26_003633</name>
</gene>
<evidence type="ECO:0000313" key="2">
    <source>
        <dbReference type="Proteomes" id="UP000324575"/>
    </source>
</evidence>
<accession>A0A5M8NV75</accession>
<comment type="caution">
    <text evidence="1">The sequence shown here is derived from an EMBL/GenBank/DDBJ whole genome shotgun (WGS) entry which is preliminary data.</text>
</comment>
<dbReference type="Proteomes" id="UP000324575">
    <property type="component" value="Unassembled WGS sequence"/>
</dbReference>
<proteinExistence type="predicted"/>
<feature type="non-terminal residue" evidence="1">
    <location>
        <position position="37"/>
    </location>
</feature>
<sequence>MDNGSTDMDAMVDFMTQPDSPFLDEGKTLLIQEFGKK</sequence>
<organism evidence="1 2">
    <name type="scientific">Candidatus Ordinivivax streblomastigis</name>
    <dbReference type="NCBI Taxonomy" id="2540710"/>
    <lineage>
        <taxon>Bacteria</taxon>
        <taxon>Pseudomonadati</taxon>
        <taxon>Bacteroidota</taxon>
        <taxon>Bacteroidia</taxon>
        <taxon>Bacteroidales</taxon>
        <taxon>Candidatus Ordinivivax</taxon>
    </lineage>
</organism>
<name>A0A5M8NV75_9BACT</name>
<dbReference type="EMBL" id="SNRX01000117">
    <property type="protein sequence ID" value="KAA6300218.1"/>
    <property type="molecule type" value="Genomic_DNA"/>
</dbReference>